<sequence length="111" mass="12626">MVFSGLIFNSSRFASFVNMFFLCVFCNIHSDDVNLVCQQSMITILACLLARHSRHFCAVIAKLFCALYKMYPPPPKKKKIYRFIFFIEKINYASPNAHPLPKGGTSGPNQI</sequence>
<dbReference type="EMBL" id="GIFC01007905">
    <property type="protein sequence ID" value="MXU89988.1"/>
    <property type="molecule type" value="Transcribed_RNA"/>
</dbReference>
<evidence type="ECO:0000313" key="2">
    <source>
        <dbReference type="EMBL" id="MXU89988.1"/>
    </source>
</evidence>
<feature type="chain" id="PRO_5025444978" evidence="1">
    <location>
        <begin position="31"/>
        <end position="111"/>
    </location>
</feature>
<evidence type="ECO:0000256" key="1">
    <source>
        <dbReference type="SAM" id="SignalP"/>
    </source>
</evidence>
<protein>
    <submittedName>
        <fullName evidence="2">Putative secreted protein</fullName>
    </submittedName>
</protein>
<accession>A0A6B0UKD0</accession>
<reference evidence="2" key="1">
    <citation type="submission" date="2019-12" db="EMBL/GenBank/DDBJ databases">
        <title>An insight into the sialome of adult female Ixodes ricinus ticks feeding for 6 days.</title>
        <authorList>
            <person name="Perner J."/>
            <person name="Ribeiro J.M.C."/>
        </authorList>
    </citation>
    <scope>NUCLEOTIDE SEQUENCE</scope>
    <source>
        <strain evidence="2">Semi-engorged</strain>
        <tissue evidence="2">Salivary glands</tissue>
    </source>
</reference>
<organism evidence="2">
    <name type="scientific">Ixodes ricinus</name>
    <name type="common">Common tick</name>
    <name type="synonym">Acarus ricinus</name>
    <dbReference type="NCBI Taxonomy" id="34613"/>
    <lineage>
        <taxon>Eukaryota</taxon>
        <taxon>Metazoa</taxon>
        <taxon>Ecdysozoa</taxon>
        <taxon>Arthropoda</taxon>
        <taxon>Chelicerata</taxon>
        <taxon>Arachnida</taxon>
        <taxon>Acari</taxon>
        <taxon>Parasitiformes</taxon>
        <taxon>Ixodida</taxon>
        <taxon>Ixodoidea</taxon>
        <taxon>Ixodidae</taxon>
        <taxon>Ixodinae</taxon>
        <taxon>Ixodes</taxon>
    </lineage>
</organism>
<feature type="signal peptide" evidence="1">
    <location>
        <begin position="1"/>
        <end position="30"/>
    </location>
</feature>
<keyword evidence="1" id="KW-0732">Signal</keyword>
<proteinExistence type="predicted"/>
<dbReference type="AlphaFoldDB" id="A0A6B0UKD0"/>
<name>A0A6B0UKD0_IXORI</name>